<gene>
    <name evidence="11" type="ORF">H8790_06555</name>
</gene>
<comment type="similarity">
    <text evidence="2 9">Belongs to the membrane-bound acyltransferase family.</text>
</comment>
<evidence type="ECO:0000313" key="11">
    <source>
        <dbReference type="EMBL" id="QNL45656.1"/>
    </source>
</evidence>
<evidence type="ECO:0000256" key="1">
    <source>
        <dbReference type="ARBA" id="ARBA00004651"/>
    </source>
</evidence>
<dbReference type="EMBL" id="CP060490">
    <property type="protein sequence ID" value="QNL45656.1"/>
    <property type="molecule type" value="Genomic_DNA"/>
</dbReference>
<evidence type="ECO:0000256" key="9">
    <source>
        <dbReference type="PIRNR" id="PIRNR016636"/>
    </source>
</evidence>
<feature type="transmembrane region" description="Helical" evidence="10">
    <location>
        <begin position="400"/>
        <end position="419"/>
    </location>
</feature>
<evidence type="ECO:0000256" key="6">
    <source>
        <dbReference type="ARBA" id="ARBA00022989"/>
    </source>
</evidence>
<feature type="transmembrane region" description="Helical" evidence="10">
    <location>
        <begin position="431"/>
        <end position="452"/>
    </location>
</feature>
<evidence type="ECO:0000256" key="10">
    <source>
        <dbReference type="SAM" id="Phobius"/>
    </source>
</evidence>
<feature type="transmembrane region" description="Helical" evidence="10">
    <location>
        <begin position="355"/>
        <end position="374"/>
    </location>
</feature>
<dbReference type="PANTHER" id="PTHR13285:SF23">
    <property type="entry name" value="TEICHOIC ACID D-ALANYLTRANSFERASE"/>
    <property type="match status" value="1"/>
</dbReference>
<feature type="transmembrane region" description="Helical" evidence="10">
    <location>
        <begin position="214"/>
        <end position="236"/>
    </location>
</feature>
<keyword evidence="6 10" id="KW-1133">Transmembrane helix</keyword>
<keyword evidence="3 9" id="KW-1003">Cell membrane</keyword>
<keyword evidence="5 10" id="KW-0812">Transmembrane</keyword>
<accession>A0A7G9B7X5</accession>
<evidence type="ECO:0000256" key="5">
    <source>
        <dbReference type="ARBA" id="ARBA00022692"/>
    </source>
</evidence>
<keyword evidence="12" id="KW-1185">Reference proteome</keyword>
<dbReference type="PANTHER" id="PTHR13285">
    <property type="entry name" value="ACYLTRANSFERASE"/>
    <property type="match status" value="1"/>
</dbReference>
<dbReference type="PIRSF" id="PIRSF500217">
    <property type="entry name" value="AlgI"/>
    <property type="match status" value="1"/>
</dbReference>
<reference evidence="11 12" key="1">
    <citation type="submission" date="2020-08" db="EMBL/GenBank/DDBJ databases">
        <authorList>
            <person name="Liu C."/>
            <person name="Sun Q."/>
        </authorList>
    </citation>
    <scope>NUCLEOTIDE SEQUENCE [LARGE SCALE GENOMIC DNA]</scope>
    <source>
        <strain evidence="11 12">NSJ-62</strain>
    </source>
</reference>
<evidence type="ECO:0000256" key="7">
    <source>
        <dbReference type="ARBA" id="ARBA00023136"/>
    </source>
</evidence>
<dbReference type="GO" id="GO:0005886">
    <property type="term" value="C:plasma membrane"/>
    <property type="evidence" value="ECO:0007669"/>
    <property type="project" value="UniProtKB-SubCell"/>
</dbReference>
<comment type="subcellular location">
    <subcellularLocation>
        <location evidence="1">Cell membrane</location>
        <topology evidence="1">Multi-pass membrane protein</topology>
    </subcellularLocation>
</comment>
<dbReference type="AlphaFoldDB" id="A0A7G9B7X5"/>
<keyword evidence="8 9" id="KW-0012">Acyltransferase</keyword>
<name>A0A7G9B7X5_9FIRM</name>
<evidence type="ECO:0000256" key="2">
    <source>
        <dbReference type="ARBA" id="ARBA00010323"/>
    </source>
</evidence>
<dbReference type="GO" id="GO:0016746">
    <property type="term" value="F:acyltransferase activity"/>
    <property type="evidence" value="ECO:0007669"/>
    <property type="project" value="UniProtKB-KW"/>
</dbReference>
<dbReference type="RefSeq" id="WP_187334084.1">
    <property type="nucleotide sequence ID" value="NZ_CP060490.1"/>
</dbReference>
<dbReference type="InterPro" id="IPR024194">
    <property type="entry name" value="Ac/AlaTfrase_AlgI/DltB"/>
</dbReference>
<dbReference type="InterPro" id="IPR028362">
    <property type="entry name" value="AlgI"/>
</dbReference>
<keyword evidence="7 9" id="KW-0472">Membrane</keyword>
<sequence>MVFSSLTFLFFYLPVVLVMYFAAPLHWRNVVLLIVSLFFYGWGEPVYITIMVVSILIDYSHGLLVEKYRDNDKKARRFVAQSVVFNLLLLGFFKYYDFFAANLSLIPGVQIPQLGLSLPIGISFFTFQTMSYTIDVYRRDAPVQRNLLTFGTFVTMFPQLIAGPIVKYKTVARELNERSHGPEEFASGVQLFVIGLAKKVLLANSIGALWETSLAAQLSGTMTVAGGWLGLAAYSFQIYFDFSGYSDMAIGLGRMFGFHFEQNFDHPYLSSSVTEFWRRWHMSLTSWFREYVYIPLGGNRGGTARTLRNIVIVWFLTGFWHGAGWNFILWGLYFAVWLILEKFLLKGILFKTPAWVKHLYTLVVVAVGWGIFAIEDMGRCLAYLSTCFGNGALWSAADIYALRSYALTLIVLALASTLLGKRVWGALSARLRQALFPVLMVGALVLCTAYLVDGSYNPFLYFRF</sequence>
<dbReference type="InterPro" id="IPR004299">
    <property type="entry name" value="MBOAT_fam"/>
</dbReference>
<evidence type="ECO:0000256" key="4">
    <source>
        <dbReference type="ARBA" id="ARBA00022679"/>
    </source>
</evidence>
<feature type="transmembrane region" description="Helical" evidence="10">
    <location>
        <begin position="7"/>
        <end position="27"/>
    </location>
</feature>
<feature type="transmembrane region" description="Helical" evidence="10">
    <location>
        <begin position="146"/>
        <end position="165"/>
    </location>
</feature>
<proteinExistence type="inferred from homology"/>
<feature type="transmembrane region" description="Helical" evidence="10">
    <location>
        <begin position="116"/>
        <end position="134"/>
    </location>
</feature>
<feature type="transmembrane region" description="Helical" evidence="10">
    <location>
        <begin position="33"/>
        <end position="57"/>
    </location>
</feature>
<evidence type="ECO:0000256" key="3">
    <source>
        <dbReference type="ARBA" id="ARBA00022475"/>
    </source>
</evidence>
<feature type="transmembrane region" description="Helical" evidence="10">
    <location>
        <begin position="323"/>
        <end position="343"/>
    </location>
</feature>
<dbReference type="Pfam" id="PF03062">
    <property type="entry name" value="MBOAT"/>
    <property type="match status" value="1"/>
</dbReference>
<dbReference type="PIRSF" id="PIRSF016636">
    <property type="entry name" value="AlgI_DltB"/>
    <property type="match status" value="1"/>
</dbReference>
<evidence type="ECO:0000256" key="8">
    <source>
        <dbReference type="ARBA" id="ARBA00023315"/>
    </source>
</evidence>
<organism evidence="11 12">
    <name type="scientific">Oscillibacter hominis</name>
    <dbReference type="NCBI Taxonomy" id="2763056"/>
    <lineage>
        <taxon>Bacteria</taxon>
        <taxon>Bacillati</taxon>
        <taxon>Bacillota</taxon>
        <taxon>Clostridia</taxon>
        <taxon>Eubacteriales</taxon>
        <taxon>Oscillospiraceae</taxon>
        <taxon>Oscillibacter</taxon>
    </lineage>
</organism>
<protein>
    <submittedName>
        <fullName evidence="11">MBOAT family protein</fullName>
    </submittedName>
</protein>
<dbReference type="InterPro" id="IPR051085">
    <property type="entry name" value="MB_O-acyltransferase"/>
</dbReference>
<evidence type="ECO:0000313" key="12">
    <source>
        <dbReference type="Proteomes" id="UP000515960"/>
    </source>
</evidence>
<feature type="transmembrane region" description="Helical" evidence="10">
    <location>
        <begin position="78"/>
        <end position="96"/>
    </location>
</feature>
<dbReference type="KEGG" id="ohi:H8790_06555"/>
<dbReference type="GO" id="GO:0042121">
    <property type="term" value="P:alginic acid biosynthetic process"/>
    <property type="evidence" value="ECO:0007669"/>
    <property type="project" value="InterPro"/>
</dbReference>
<dbReference type="Proteomes" id="UP000515960">
    <property type="component" value="Chromosome"/>
</dbReference>
<keyword evidence="4 9" id="KW-0808">Transferase</keyword>